<keyword evidence="2" id="KW-1185">Reference proteome</keyword>
<sequence>MSEPVQDLTDLDEAPFGLEYGPAVLEAPEYFWTSYLGTLVRYRDDEARPLGEGTAPRRYLEGVPMEMRTCPYAGSRHRHPLPMNVSALRQVTQHWSEVAGGMALLRELYVKHRERGRAEAPLSLTDVWKVSRLGLMLPAYLLRRAHHPLADGEIPAMVAVIYKIMLGLNRVADNQALMAFAAGVYHSVSPLDPATLFAFSEGNDLFIGRHSVCAGTPAMVEETFRIILYGHCTSDYDTALMARLLEPGALEYFNLLMAMDIHKYDFGLRSTLQSYDLARLVDAPGWQDMGALAQAAIDFDQRTMQTSSLAREVAYAGSQARQRVLEGLRQFRDELEEERLSMGAEGFAWAYARAESLAVPPPGHAEALVAFLGRFRQDSPTLRAFADALADYFALERASLWLFETMQHRIDLALGHTPTPLQLVGVDVPKIFGPKLRDLAAELFGLQIEVTSQETLLRKDGHELSLRF</sequence>
<reference evidence="1 2" key="1">
    <citation type="submission" date="2022-11" db="EMBL/GenBank/DDBJ databases">
        <title>Minimal conservation of predation-associated metabolite biosynthetic gene clusters underscores biosynthetic potential of Myxococcota including descriptions for ten novel species: Archangium lansinium sp. nov., Myxococcus landrumus sp. nov., Nannocystis bai.</title>
        <authorList>
            <person name="Ahearne A."/>
            <person name="Stevens C."/>
            <person name="Dowd S."/>
        </authorList>
    </citation>
    <scope>NUCLEOTIDE SEQUENCE [LARGE SCALE GENOMIC DNA]</scope>
    <source>
        <strain evidence="1 2">RJM3</strain>
    </source>
</reference>
<accession>A0ABT5F7X1</accession>
<comment type="caution">
    <text evidence="1">The sequence shown here is derived from an EMBL/GenBank/DDBJ whole genome shotgun (WGS) entry which is preliminary data.</text>
</comment>
<organism evidence="1 2">
    <name type="scientific">Polyangium mundeleinium</name>
    <dbReference type="NCBI Taxonomy" id="2995306"/>
    <lineage>
        <taxon>Bacteria</taxon>
        <taxon>Pseudomonadati</taxon>
        <taxon>Myxococcota</taxon>
        <taxon>Polyangia</taxon>
        <taxon>Polyangiales</taxon>
        <taxon>Polyangiaceae</taxon>
        <taxon>Polyangium</taxon>
    </lineage>
</organism>
<gene>
    <name evidence="1" type="ORF">POL67_50755</name>
</gene>
<evidence type="ECO:0000313" key="2">
    <source>
        <dbReference type="Proteomes" id="UP001221411"/>
    </source>
</evidence>
<proteinExistence type="predicted"/>
<protein>
    <submittedName>
        <fullName evidence="1">Uncharacterized protein</fullName>
    </submittedName>
</protein>
<dbReference type="Proteomes" id="UP001221411">
    <property type="component" value="Unassembled WGS sequence"/>
</dbReference>
<name>A0ABT5F7X1_9BACT</name>
<dbReference type="EMBL" id="JAQNDO010000001">
    <property type="protein sequence ID" value="MDC0749714.1"/>
    <property type="molecule type" value="Genomic_DNA"/>
</dbReference>
<dbReference type="RefSeq" id="WP_271929881.1">
    <property type="nucleotide sequence ID" value="NZ_JAQNDO010000001.1"/>
</dbReference>
<evidence type="ECO:0000313" key="1">
    <source>
        <dbReference type="EMBL" id="MDC0749714.1"/>
    </source>
</evidence>